<feature type="compositionally biased region" description="Low complexity" evidence="11">
    <location>
        <begin position="350"/>
        <end position="372"/>
    </location>
</feature>
<dbReference type="STRING" id="1305764.R9NWI2"/>
<sequence>MSSGRLWYSTAASHAATWWEQRRQHMTVDAVPSLLEAFHRSDRTAQRYHVGKAGISQEQLQRVPKLGRLKQEILSRSLRNRRNSASEDTWSTPKGKVMPYPGTATPGEGETETISPLLPSANVQSGQRLSIPQLQRLADQGDAGAQVDLRIVESQQHASSSSKLPLTPTDDASSRPKKLIPPKGWLHFVAGGAGGMCGAIITSPLDVVKTRLQSDLYRQRSPQKGAASLASSEAAASQNSGILQSARRLAYHFVETGYLLKEISTTEGPRALFRGLGPTLVGVIPARSINFYTYGNGKALIADRFNGGKETSLVHLSAAALAGLVTATATNPIWVVKTRLQLDSRRNERPAASPSSATASPTRPIASTASATATRPGVAHFSTAASVVRSKKTLGTFGEPAFFHASKASSGSSMNSLQMTLHIVRKEGVKGLYKGMSASYLGVAEGTIQWVLYERLKKMGVDQPQDGQGQGKVTGKLSSMVGAAGVAKLVASLATYPHEVVRTRLRQQPEAGQKPKYTGLLQTVRLVYKEEGFAALYGGLSAHLLRVVPNAVVMFSIYELTLRFATKTDDVQ</sequence>
<feature type="repeat" description="Solcar" evidence="9">
    <location>
        <begin position="182"/>
        <end position="300"/>
    </location>
</feature>
<dbReference type="Gene3D" id="1.50.40.10">
    <property type="entry name" value="Mitochondrial carrier domain"/>
    <property type="match status" value="2"/>
</dbReference>
<dbReference type="GeneID" id="24105750"/>
<evidence type="ECO:0008006" key="14">
    <source>
        <dbReference type="Google" id="ProtNLM"/>
    </source>
</evidence>
<evidence type="ECO:0000256" key="10">
    <source>
        <dbReference type="RuleBase" id="RU000488"/>
    </source>
</evidence>
<dbReference type="GO" id="GO:0005743">
    <property type="term" value="C:mitochondrial inner membrane"/>
    <property type="evidence" value="ECO:0007669"/>
    <property type="project" value="UniProtKB-SubCell"/>
</dbReference>
<dbReference type="Proteomes" id="UP000014071">
    <property type="component" value="Unassembled WGS sequence"/>
</dbReference>
<evidence type="ECO:0000256" key="8">
    <source>
        <dbReference type="ARBA" id="ARBA00023136"/>
    </source>
</evidence>
<dbReference type="SUPFAM" id="SSF103506">
    <property type="entry name" value="Mitochondrial carrier"/>
    <property type="match status" value="1"/>
</dbReference>
<feature type="repeat" description="Solcar" evidence="9">
    <location>
        <begin position="310"/>
        <end position="459"/>
    </location>
</feature>
<dbReference type="PANTHER" id="PTHR45829">
    <property type="entry name" value="MITOCHONDRIAL CARRIER PROTEIN RIM2"/>
    <property type="match status" value="1"/>
</dbReference>
<feature type="repeat" description="Solcar" evidence="9">
    <location>
        <begin position="475"/>
        <end position="564"/>
    </location>
</feature>
<keyword evidence="6" id="KW-1133">Transmembrane helix</keyword>
<dbReference type="InterPro" id="IPR018108">
    <property type="entry name" value="MCP_transmembrane"/>
</dbReference>
<dbReference type="AlphaFoldDB" id="R9NWI2"/>
<comment type="subcellular location">
    <subcellularLocation>
        <location evidence="1">Mitochondrion inner membrane</location>
        <topology evidence="1">Multi-pass membrane protein</topology>
    </subcellularLocation>
</comment>
<dbReference type="RefSeq" id="XP_012186471.1">
    <property type="nucleotide sequence ID" value="XM_012331081.1"/>
</dbReference>
<feature type="compositionally biased region" description="Low complexity" evidence="11">
    <location>
        <begin position="99"/>
        <end position="108"/>
    </location>
</feature>
<dbReference type="GO" id="GO:1990519">
    <property type="term" value="P:pyrimidine nucleotide import into mitochondrion"/>
    <property type="evidence" value="ECO:0007669"/>
    <property type="project" value="TreeGrafter"/>
</dbReference>
<keyword evidence="7" id="KW-0496">Mitochondrion</keyword>
<evidence type="ECO:0000313" key="12">
    <source>
        <dbReference type="EMBL" id="GAC92884.1"/>
    </source>
</evidence>
<dbReference type="PROSITE" id="PS50920">
    <property type="entry name" value="SOLCAR"/>
    <property type="match status" value="3"/>
</dbReference>
<protein>
    <recommendedName>
        <fullName evidence="14">Mitochondrial carrier protein</fullName>
    </recommendedName>
</protein>
<feature type="compositionally biased region" description="Polar residues" evidence="11">
    <location>
        <begin position="154"/>
        <end position="164"/>
    </location>
</feature>
<dbReference type="PANTHER" id="PTHR45829:SF4">
    <property type="entry name" value="MITOCHONDRIAL CARRIER PROTEIN RIM2"/>
    <property type="match status" value="1"/>
</dbReference>
<comment type="similarity">
    <text evidence="10">Belongs to the mitochondrial carrier (TC 2.A.29) family.</text>
</comment>
<keyword evidence="5" id="KW-0999">Mitochondrion inner membrane</keyword>
<proteinExistence type="inferred from homology"/>
<dbReference type="eggNOG" id="KOG0757">
    <property type="taxonomic scope" value="Eukaryota"/>
</dbReference>
<dbReference type="EMBL" id="DF238770">
    <property type="protein sequence ID" value="GAC92884.1"/>
    <property type="molecule type" value="Genomic_DNA"/>
</dbReference>
<keyword evidence="3 9" id="KW-0812">Transmembrane</keyword>
<evidence type="ECO:0000256" key="2">
    <source>
        <dbReference type="ARBA" id="ARBA00022448"/>
    </source>
</evidence>
<dbReference type="HOGENOM" id="CLU_015166_6_0_1"/>
<accession>R9NWI2</accession>
<dbReference type="Pfam" id="PF00153">
    <property type="entry name" value="Mito_carr"/>
    <property type="match status" value="4"/>
</dbReference>
<dbReference type="GO" id="GO:0015218">
    <property type="term" value="F:pyrimidine nucleotide transmembrane transporter activity"/>
    <property type="evidence" value="ECO:0007669"/>
    <property type="project" value="InterPro"/>
</dbReference>
<evidence type="ECO:0000256" key="5">
    <source>
        <dbReference type="ARBA" id="ARBA00022792"/>
    </source>
</evidence>
<feature type="region of interest" description="Disordered" evidence="11">
    <location>
        <begin position="154"/>
        <end position="178"/>
    </location>
</feature>
<name>R9NWI2_PSEHS</name>
<keyword evidence="4" id="KW-0677">Repeat</keyword>
<dbReference type="InterPro" id="IPR023395">
    <property type="entry name" value="MCP_dom_sf"/>
</dbReference>
<keyword evidence="13" id="KW-1185">Reference proteome</keyword>
<evidence type="ECO:0000256" key="6">
    <source>
        <dbReference type="ARBA" id="ARBA00022989"/>
    </source>
</evidence>
<evidence type="ECO:0000256" key="11">
    <source>
        <dbReference type="SAM" id="MobiDB-lite"/>
    </source>
</evidence>
<reference evidence="13" key="1">
    <citation type="journal article" date="2013" name="Genome Announc.">
        <title>Draft genome sequence of the basidiomycetous yeast-like fungus Pseudozyma hubeiensis SY62, which produces an abundant amount of the biosurfactant mannosylerythritol lipids.</title>
        <authorList>
            <person name="Konishi M."/>
            <person name="Hatada Y."/>
            <person name="Horiuchi J."/>
        </authorList>
    </citation>
    <scope>NUCLEOTIDE SEQUENCE [LARGE SCALE GENOMIC DNA]</scope>
    <source>
        <strain evidence="13">SY62</strain>
    </source>
</reference>
<evidence type="ECO:0000256" key="9">
    <source>
        <dbReference type="PROSITE-ProRule" id="PRU00282"/>
    </source>
</evidence>
<feature type="region of interest" description="Disordered" evidence="11">
    <location>
        <begin position="77"/>
        <end position="115"/>
    </location>
</feature>
<evidence type="ECO:0000256" key="7">
    <source>
        <dbReference type="ARBA" id="ARBA00023128"/>
    </source>
</evidence>
<evidence type="ECO:0000256" key="4">
    <source>
        <dbReference type="ARBA" id="ARBA00022737"/>
    </source>
</evidence>
<feature type="region of interest" description="Disordered" evidence="11">
    <location>
        <begin position="344"/>
        <end position="372"/>
    </location>
</feature>
<dbReference type="OrthoDB" id="269120at2759"/>
<evidence type="ECO:0000256" key="1">
    <source>
        <dbReference type="ARBA" id="ARBA00004448"/>
    </source>
</evidence>
<dbReference type="InterPro" id="IPR049562">
    <property type="entry name" value="SLC25A33/36-like"/>
</dbReference>
<gene>
    <name evidence="12" type="ORF">PHSY_000442</name>
</gene>
<evidence type="ECO:0000256" key="3">
    <source>
        <dbReference type="ARBA" id="ARBA00022692"/>
    </source>
</evidence>
<keyword evidence="8 9" id="KW-0472">Membrane</keyword>
<evidence type="ECO:0000313" key="13">
    <source>
        <dbReference type="Proteomes" id="UP000014071"/>
    </source>
</evidence>
<organism evidence="12 13">
    <name type="scientific">Pseudozyma hubeiensis (strain SY62)</name>
    <name type="common">Yeast</name>
    <dbReference type="NCBI Taxonomy" id="1305764"/>
    <lineage>
        <taxon>Eukaryota</taxon>
        <taxon>Fungi</taxon>
        <taxon>Dikarya</taxon>
        <taxon>Basidiomycota</taxon>
        <taxon>Ustilaginomycotina</taxon>
        <taxon>Ustilaginomycetes</taxon>
        <taxon>Ustilaginales</taxon>
        <taxon>Ustilaginaceae</taxon>
        <taxon>Pseudozyma</taxon>
    </lineage>
</organism>
<keyword evidence="2 10" id="KW-0813">Transport</keyword>